<dbReference type="RefSeq" id="WP_207860365.1">
    <property type="nucleotide sequence ID" value="NZ_JAFREP010000017.1"/>
</dbReference>
<dbReference type="EMBL" id="JAFREP010000017">
    <property type="protein sequence ID" value="MBO1320411.1"/>
    <property type="molecule type" value="Genomic_DNA"/>
</dbReference>
<comment type="caution">
    <text evidence="1">The sequence shown here is derived from an EMBL/GenBank/DDBJ whole genome shotgun (WGS) entry which is preliminary data.</text>
</comment>
<organism evidence="1 2">
    <name type="scientific">Acanthopleuribacter pedis</name>
    <dbReference type="NCBI Taxonomy" id="442870"/>
    <lineage>
        <taxon>Bacteria</taxon>
        <taxon>Pseudomonadati</taxon>
        <taxon>Acidobacteriota</taxon>
        <taxon>Holophagae</taxon>
        <taxon>Acanthopleuribacterales</taxon>
        <taxon>Acanthopleuribacteraceae</taxon>
        <taxon>Acanthopleuribacter</taxon>
    </lineage>
</organism>
<proteinExistence type="predicted"/>
<sequence length="167" mass="19815">MNAIPVLDMYEHLNQFLPFKNEMLYFHLVPTEADDQPCIRYRDRLYNNLPMLLDRAPHLGDKDELPAFAQIVNFMLAGGRFSYIEHPQSFCVEYERMMSHIEPDMEPAFHRHGPFETDEISKPSLEADHLQFYVYQRHTMVPYRVTCPFPRITAADNIPYELLPYRC</sequence>
<keyword evidence="2" id="KW-1185">Reference proteome</keyword>
<evidence type="ECO:0000313" key="1">
    <source>
        <dbReference type="EMBL" id="MBO1320411.1"/>
    </source>
</evidence>
<accession>A0A8J7QHA4</accession>
<name>A0A8J7QHA4_9BACT</name>
<gene>
    <name evidence="1" type="ORF">J3U88_18190</name>
</gene>
<protein>
    <submittedName>
        <fullName evidence="1">Uncharacterized protein</fullName>
    </submittedName>
</protein>
<dbReference type="AlphaFoldDB" id="A0A8J7QHA4"/>
<evidence type="ECO:0000313" key="2">
    <source>
        <dbReference type="Proteomes" id="UP000664417"/>
    </source>
</evidence>
<reference evidence="1" key="1">
    <citation type="submission" date="2021-03" db="EMBL/GenBank/DDBJ databases">
        <authorList>
            <person name="Wang G."/>
        </authorList>
    </citation>
    <scope>NUCLEOTIDE SEQUENCE</scope>
    <source>
        <strain evidence="1">KCTC 12899</strain>
    </source>
</reference>
<dbReference type="Proteomes" id="UP000664417">
    <property type="component" value="Unassembled WGS sequence"/>
</dbReference>